<organism evidence="1 2">
    <name type="scientific">Bartonella tribocorum (strain DSM 28219 / CCUG 45778 / CIP 105476 / IBS 506)</name>
    <dbReference type="NCBI Taxonomy" id="382640"/>
    <lineage>
        <taxon>Bacteria</taxon>
        <taxon>Pseudomonadati</taxon>
        <taxon>Pseudomonadota</taxon>
        <taxon>Alphaproteobacteria</taxon>
        <taxon>Hyphomicrobiales</taxon>
        <taxon>Bartonellaceae</taxon>
        <taxon>Bartonella</taxon>
    </lineage>
</organism>
<evidence type="ECO:0000313" key="2">
    <source>
        <dbReference type="Proteomes" id="UP000001592"/>
    </source>
</evidence>
<dbReference type="KEGG" id="btr:BT_2470"/>
<evidence type="ECO:0000313" key="1">
    <source>
        <dbReference type="EMBL" id="CAK02446.1"/>
    </source>
</evidence>
<proteinExistence type="predicted"/>
<dbReference type="AlphaFoldDB" id="A9IYX4"/>
<accession>A9IYX4</accession>
<dbReference type="EMBL" id="AM260525">
    <property type="protein sequence ID" value="CAK02446.1"/>
    <property type="molecule type" value="Genomic_DNA"/>
</dbReference>
<gene>
    <name evidence="1" type="ordered locus">BT_2470</name>
</gene>
<keyword evidence="2" id="KW-1185">Reference proteome</keyword>
<dbReference type="Proteomes" id="UP000001592">
    <property type="component" value="Chromosome"/>
</dbReference>
<name>A9IYX4_BART1</name>
<protein>
    <submittedName>
        <fullName evidence="1">Uncharacterized protein</fullName>
    </submittedName>
</protein>
<dbReference type="HOGENOM" id="CLU_2407326_0_0_5"/>
<sequence length="92" mass="10807">MIVQPFRTPLSFLSLLIRQRDDDSFVKRRFVINDTTVEKLEKLLNEYPCGFLLIRDKLAGFLSQKEMIHFLRCCYSHSLMGADFSCKAERSK</sequence>
<reference evidence="1 2" key="1">
    <citation type="journal article" date="2007" name="Nat. Genet.">
        <title>Genomic analysis of Bartonella identifies type IV secretion systems as host adaptability factors.</title>
        <authorList>
            <person name="Saenz H.L."/>
            <person name="Engel P."/>
            <person name="Stoeckli M.C."/>
            <person name="Lanz C."/>
            <person name="Raddatz G."/>
            <person name="Vayssier-Taussat M."/>
            <person name="Birtles R."/>
            <person name="Schuster S.C."/>
            <person name="Dehio C."/>
        </authorList>
    </citation>
    <scope>NUCLEOTIDE SEQUENCE [LARGE SCALE GENOMIC DNA]</scope>
    <source>
        <strain evidence="2">DSM 28219 / CCUG 45778 / CIP 105476 / IBS 506</strain>
    </source>
</reference>